<proteinExistence type="predicted"/>
<name>A0A8H6V4W5_9EURO</name>
<dbReference type="OrthoDB" id="3945550at2759"/>
<protein>
    <submittedName>
        <fullName evidence="2">Uncharacterized protein</fullName>
    </submittedName>
</protein>
<keyword evidence="3" id="KW-1185">Reference proteome</keyword>
<dbReference type="EMBL" id="JACBAF010001690">
    <property type="protein sequence ID" value="KAF7173960.1"/>
    <property type="molecule type" value="Genomic_DNA"/>
</dbReference>
<dbReference type="Proteomes" id="UP000630445">
    <property type="component" value="Unassembled WGS sequence"/>
</dbReference>
<comment type="caution">
    <text evidence="2">The sequence shown here is derived from an EMBL/GenBank/DDBJ whole genome shotgun (WGS) entry which is preliminary data.</text>
</comment>
<evidence type="ECO:0000313" key="1">
    <source>
        <dbReference type="EMBL" id="KAF7131140.1"/>
    </source>
</evidence>
<organism evidence="2 4">
    <name type="scientific">Aspergillus hiratsukae</name>
    <dbReference type="NCBI Taxonomy" id="1194566"/>
    <lineage>
        <taxon>Eukaryota</taxon>
        <taxon>Fungi</taxon>
        <taxon>Dikarya</taxon>
        <taxon>Ascomycota</taxon>
        <taxon>Pezizomycotina</taxon>
        <taxon>Eurotiomycetes</taxon>
        <taxon>Eurotiomycetidae</taxon>
        <taxon>Eurotiales</taxon>
        <taxon>Aspergillaceae</taxon>
        <taxon>Aspergillus</taxon>
        <taxon>Aspergillus subgen. Fumigati</taxon>
    </lineage>
</organism>
<gene>
    <name evidence="1" type="ORF">CNMCM5793_004127</name>
    <name evidence="2" type="ORF">CNMCM6106_008067</name>
</gene>
<dbReference type="EMBL" id="JACBAD010001872">
    <property type="protein sequence ID" value="KAF7131140.1"/>
    <property type="molecule type" value="Genomic_DNA"/>
</dbReference>
<reference evidence="2" key="1">
    <citation type="submission" date="2020-06" db="EMBL/GenBank/DDBJ databases">
        <title>Draft genome sequences of strains closely related to Aspergillus parafelis and Aspergillus hiratsukae.</title>
        <authorList>
            <person name="Dos Santos R.A.C."/>
            <person name="Rivero-Menendez O."/>
            <person name="Steenwyk J.L."/>
            <person name="Mead M.E."/>
            <person name="Goldman G.H."/>
            <person name="Alastruey-Izquierdo A."/>
            <person name="Rokas A."/>
        </authorList>
    </citation>
    <scope>NUCLEOTIDE SEQUENCE</scope>
    <source>
        <strain evidence="1">CNM-CM5793</strain>
        <strain evidence="2">CNM-CM6106</strain>
    </source>
</reference>
<evidence type="ECO:0000313" key="3">
    <source>
        <dbReference type="Proteomes" id="UP000630445"/>
    </source>
</evidence>
<sequence length="644" mass="74217">MEHLPIEILRHICFMIKTDSPDTLPLLRLINRLWSDLVAPFLFETLRVKFRYLTGLQATASEVDKGRIGQLFLKYARKLDVVCLRGPYIQTKKARRLWQVKDWLMEFADYIPPAHRDTFLEHRLGECVDSDLRFLNSSVAYYSQVEWRPLVLLIARLERLEELNYAVRNMFPVSVDQVICQYHPRCRVNIWPFRTLSIDVPGLGRPDFESLLMNDPFEISILQSPSLHTFAVDYSTAHDHNGSRRPVHLDEILPFVCMGRNLKHLAIRNRTACLDDSIMKIKQEWKDFYADFKPIPAACLDSLSLDFGAAYGPLEEILVKLGNLVDLSRLRSLDMSVYSNPSLLTQAASLFHRLDRLFITMDAWAKCNEDVNADDEEMVAAVQAFAPVKFLCLRGLRSASSLGPILQHHGTSLQGLAIEVSDESRLLFSIPDLGYKYPVLDSQHISQLVDCCPNLQELRLQVKRRGGSPWECSIYRALSQFTQLHTLILDLHCDPRQSPIGSEDASIACLRETLINAATDESLAMSIWDLIASSQSSKRLKKLRIIPFGANFYSREEKHVIRQLSHSFLLTRPDFYSQRNPDVREIGKEAWELWREHDITENGRVHIPQQVEDLLHEIWPSTRGVPNKHWNDYWNSFPLQTDVL</sequence>
<evidence type="ECO:0000313" key="2">
    <source>
        <dbReference type="EMBL" id="KAF7173960.1"/>
    </source>
</evidence>
<dbReference type="AlphaFoldDB" id="A0A8H6V4W5"/>
<evidence type="ECO:0000313" key="4">
    <source>
        <dbReference type="Proteomes" id="UP000662466"/>
    </source>
</evidence>
<accession>A0A8H6V4W5</accession>
<dbReference type="Proteomes" id="UP000662466">
    <property type="component" value="Unassembled WGS sequence"/>
</dbReference>